<comment type="caution">
    <text evidence="1">The sequence shown here is derived from an EMBL/GenBank/DDBJ whole genome shotgun (WGS) entry which is preliminary data.</text>
</comment>
<dbReference type="Pfam" id="PF07386">
    <property type="entry name" value="DUF1499"/>
    <property type="match status" value="1"/>
</dbReference>
<organism evidence="1 2">
    <name type="scientific">Edaphochlamys debaryana</name>
    <dbReference type="NCBI Taxonomy" id="47281"/>
    <lineage>
        <taxon>Eukaryota</taxon>
        <taxon>Viridiplantae</taxon>
        <taxon>Chlorophyta</taxon>
        <taxon>core chlorophytes</taxon>
        <taxon>Chlorophyceae</taxon>
        <taxon>CS clade</taxon>
        <taxon>Chlamydomonadales</taxon>
        <taxon>Chlamydomonadales incertae sedis</taxon>
        <taxon>Edaphochlamys</taxon>
    </lineage>
</organism>
<evidence type="ECO:0008006" key="3">
    <source>
        <dbReference type="Google" id="ProtNLM"/>
    </source>
</evidence>
<accession>A0A835Y624</accession>
<gene>
    <name evidence="1" type="ORF">HYH03_006651</name>
</gene>
<dbReference type="EMBL" id="JAEHOE010000025">
    <property type="protein sequence ID" value="KAG2495383.1"/>
    <property type="molecule type" value="Genomic_DNA"/>
</dbReference>
<name>A0A835Y624_9CHLO</name>
<dbReference type="AlphaFoldDB" id="A0A835Y624"/>
<dbReference type="InterPro" id="IPR010865">
    <property type="entry name" value="DUF1499"/>
</dbReference>
<protein>
    <recommendedName>
        <fullName evidence="3">DUF1499 domain-containing protein</fullName>
    </recommendedName>
</protein>
<sequence length="181" mass="19293">MWWRAPVLNDVSTDLDDPPQFLVAPQRELPEAWRRKIRAAYPDVQPLRVRVPPGAAAGAAAATGASEGGAVEPEVAAVLDAATAAARGMPRWEVVAVRGGALEAVSTTRLWRFKDDVVVRLRAEAGGEWQGAEGRAGAVVRVDVRSRSRVGKGDLGANGERIRQYLGRLGVELKARGLALA</sequence>
<keyword evidence="2" id="KW-1185">Reference proteome</keyword>
<dbReference type="Proteomes" id="UP000612055">
    <property type="component" value="Unassembled WGS sequence"/>
</dbReference>
<evidence type="ECO:0000313" key="2">
    <source>
        <dbReference type="Proteomes" id="UP000612055"/>
    </source>
</evidence>
<evidence type="ECO:0000313" key="1">
    <source>
        <dbReference type="EMBL" id="KAG2495383.1"/>
    </source>
</evidence>
<proteinExistence type="predicted"/>
<dbReference type="OrthoDB" id="540864at2759"/>
<reference evidence="1" key="1">
    <citation type="journal article" date="2020" name="bioRxiv">
        <title>Comparative genomics of Chlamydomonas.</title>
        <authorList>
            <person name="Craig R.J."/>
            <person name="Hasan A.R."/>
            <person name="Ness R.W."/>
            <person name="Keightley P.D."/>
        </authorList>
    </citation>
    <scope>NUCLEOTIDE SEQUENCE</scope>
    <source>
        <strain evidence="1">CCAP 11/70</strain>
    </source>
</reference>